<dbReference type="OrthoDB" id="7067800at2"/>
<dbReference type="EMBL" id="QAOT01000002">
    <property type="protein sequence ID" value="PTR20358.1"/>
    <property type="molecule type" value="Genomic_DNA"/>
</dbReference>
<proteinExistence type="predicted"/>
<dbReference type="InterPro" id="IPR007325">
    <property type="entry name" value="KFase/CYL"/>
</dbReference>
<dbReference type="PANTHER" id="PTHR34861">
    <property type="match status" value="1"/>
</dbReference>
<dbReference type="Gene3D" id="3.50.30.50">
    <property type="entry name" value="Putative cyclase"/>
    <property type="match status" value="1"/>
</dbReference>
<protein>
    <submittedName>
        <fullName evidence="1">Kynurenine formamidase</fullName>
    </submittedName>
</protein>
<sequence length="321" mass="34846">MNDHAPPEVLTEEELRATCLRLRNWGRWGPEDQRGTVNHVTPEMVFAASRLVRTGQSFSLAMPFDQNGPQTGRRGRHNPVHYMIQSGTDAHSGCQDADGLRYADDAVLMPTQCGTQWDALSHVFYDEHMYNGFDLRLVSSRGAERCGIEHVSDRMAGRGVLLDVAGHLGVAALEDGFPIRAALLEAVAEAQGTVVGAGDFLLVRTGQLGRCLDSGDWGTFAGGAAPGLAFDTLDWIQERCLAAVCSDTFAVEVRPEATRTIRRPWHWVAIPNMGLSVGEIFVLDPLAEACRADGHFDFLFVAPPLPITGAVGSPVNPMALR</sequence>
<keyword evidence="2" id="KW-1185">Reference proteome</keyword>
<evidence type="ECO:0000313" key="1">
    <source>
        <dbReference type="EMBL" id="PTR20358.1"/>
    </source>
</evidence>
<dbReference type="PANTHER" id="PTHR34861:SF10">
    <property type="entry name" value="CYCLASE"/>
    <property type="match status" value="1"/>
</dbReference>
<dbReference type="RefSeq" id="WP_101342146.1">
    <property type="nucleotide sequence ID" value="NZ_CP090021.1"/>
</dbReference>
<dbReference type="Proteomes" id="UP000244060">
    <property type="component" value="Unassembled WGS sequence"/>
</dbReference>
<dbReference type="GO" id="GO:0004061">
    <property type="term" value="F:arylformamidase activity"/>
    <property type="evidence" value="ECO:0007669"/>
    <property type="project" value="InterPro"/>
</dbReference>
<dbReference type="AlphaFoldDB" id="A0A2T5KD63"/>
<gene>
    <name evidence="1" type="ORF">C8J28_102123</name>
</gene>
<accession>A0A2T5KD63</accession>
<dbReference type="InterPro" id="IPR037175">
    <property type="entry name" value="KFase_sf"/>
</dbReference>
<evidence type="ECO:0000313" key="2">
    <source>
        <dbReference type="Proteomes" id="UP000244060"/>
    </source>
</evidence>
<name>A0A2T5KD63_9RHOB</name>
<comment type="caution">
    <text evidence="1">The sequence shown here is derived from an EMBL/GenBank/DDBJ whole genome shotgun (WGS) entry which is preliminary data.</text>
</comment>
<organism evidence="1 2">
    <name type="scientific">Cereibacter azotoformans</name>
    <dbReference type="NCBI Taxonomy" id="43057"/>
    <lineage>
        <taxon>Bacteria</taxon>
        <taxon>Pseudomonadati</taxon>
        <taxon>Pseudomonadota</taxon>
        <taxon>Alphaproteobacteria</taxon>
        <taxon>Rhodobacterales</taxon>
        <taxon>Paracoccaceae</taxon>
        <taxon>Cereibacter</taxon>
    </lineage>
</organism>
<dbReference type="Pfam" id="PF04199">
    <property type="entry name" value="Cyclase"/>
    <property type="match status" value="1"/>
</dbReference>
<dbReference type="GO" id="GO:0019441">
    <property type="term" value="P:L-tryptophan catabolic process to kynurenine"/>
    <property type="evidence" value="ECO:0007669"/>
    <property type="project" value="InterPro"/>
</dbReference>
<dbReference type="SUPFAM" id="SSF102198">
    <property type="entry name" value="Putative cyclase"/>
    <property type="match status" value="1"/>
</dbReference>
<reference evidence="1 2" key="1">
    <citation type="submission" date="2018-04" db="EMBL/GenBank/DDBJ databases">
        <title>Genomic Encyclopedia of Type Strains, Phase III (KMG-III): the genomes of soil and plant-associated and newly described type strains.</title>
        <authorList>
            <person name="Whitman W."/>
        </authorList>
    </citation>
    <scope>NUCLEOTIDE SEQUENCE [LARGE SCALE GENOMIC DNA]</scope>
    <source>
        <strain evidence="1 2">KA25</strain>
    </source>
</reference>